<proteinExistence type="predicted"/>
<protein>
    <submittedName>
        <fullName evidence="1">Uncharacterized protein</fullName>
    </submittedName>
</protein>
<accession>A0A2R6S443</accession>
<reference evidence="1 2" key="1">
    <citation type="submission" date="2018-02" db="EMBL/GenBank/DDBJ databases">
        <title>Genome sequence of the basidiomycete white-rot fungus Phlebia centrifuga.</title>
        <authorList>
            <person name="Granchi Z."/>
            <person name="Peng M."/>
            <person name="de Vries R.P."/>
            <person name="Hilden K."/>
            <person name="Makela M.R."/>
            <person name="Grigoriev I."/>
            <person name="Riley R."/>
        </authorList>
    </citation>
    <scope>NUCLEOTIDE SEQUENCE [LARGE SCALE GENOMIC DNA]</scope>
    <source>
        <strain evidence="1 2">FBCC195</strain>
    </source>
</reference>
<organism evidence="1 2">
    <name type="scientific">Hermanssonia centrifuga</name>
    <dbReference type="NCBI Taxonomy" id="98765"/>
    <lineage>
        <taxon>Eukaryota</taxon>
        <taxon>Fungi</taxon>
        <taxon>Dikarya</taxon>
        <taxon>Basidiomycota</taxon>
        <taxon>Agaricomycotina</taxon>
        <taxon>Agaricomycetes</taxon>
        <taxon>Polyporales</taxon>
        <taxon>Meruliaceae</taxon>
        <taxon>Hermanssonia</taxon>
    </lineage>
</organism>
<comment type="caution">
    <text evidence="1">The sequence shown here is derived from an EMBL/GenBank/DDBJ whole genome shotgun (WGS) entry which is preliminary data.</text>
</comment>
<dbReference type="EMBL" id="MLYV02000087">
    <property type="protein sequence ID" value="PSS37023.1"/>
    <property type="molecule type" value="Genomic_DNA"/>
</dbReference>
<evidence type="ECO:0000313" key="2">
    <source>
        <dbReference type="Proteomes" id="UP000186601"/>
    </source>
</evidence>
<name>A0A2R6S443_9APHY</name>
<keyword evidence="2" id="KW-1185">Reference proteome</keyword>
<evidence type="ECO:0000313" key="1">
    <source>
        <dbReference type="EMBL" id="PSS37023.1"/>
    </source>
</evidence>
<dbReference type="Proteomes" id="UP000186601">
    <property type="component" value="Unassembled WGS sequence"/>
</dbReference>
<dbReference type="AlphaFoldDB" id="A0A2R6S443"/>
<gene>
    <name evidence="1" type="ORF">PHLCEN_2v1136</name>
</gene>
<sequence length="147" mass="16188">MNNPVHCLALYTSIIVSKMLPNIFNPFSGTRVPALPLAKTATVPEILHSVREVDLCNVPQNGHGEAVPFIFMRVPWASTSETALVLENHGQTSIVHLQHCTLTVCVKATQTRQKAILANLEADASKRQAVVYEKALRDYEAKNAGWL</sequence>